<organism evidence="2 3">
    <name type="scientific">Zopfia rhizophila CBS 207.26</name>
    <dbReference type="NCBI Taxonomy" id="1314779"/>
    <lineage>
        <taxon>Eukaryota</taxon>
        <taxon>Fungi</taxon>
        <taxon>Dikarya</taxon>
        <taxon>Ascomycota</taxon>
        <taxon>Pezizomycotina</taxon>
        <taxon>Dothideomycetes</taxon>
        <taxon>Dothideomycetes incertae sedis</taxon>
        <taxon>Zopfiaceae</taxon>
        <taxon>Zopfia</taxon>
    </lineage>
</organism>
<dbReference type="PANTHER" id="PTHR33112:SF16">
    <property type="entry name" value="HETEROKARYON INCOMPATIBILITY DOMAIN-CONTAINING PROTEIN"/>
    <property type="match status" value="1"/>
</dbReference>
<sequence length="343" mass="39421">LVDCELSHWNCRLDKVEQWLPSRLVYVGGIGGCPRIVESSTLQPPIDYTTLSHCWGTGPTVKLTKSLIDDFRQAIPEETMPRTYADAITITREIGVEHIWIDSLCIIQDSTDDWHKECQEMANVYKNGYCNIAAMSAVDSDGGCFSRRDPGLLKPVLVQSYWAGFKNGLWNWKFQRHLRHIYDEIESSPLHMRGWVLQERLLSPRNLHFGEHMIYWECRQSVASENSIPRDPNSKPLIFSGESKINMIPDDGYLGKWQKSVEQYTAASLTYPTDKLVAISALAREMQQIFEHGTDFNCKYLAGLWSPYLAQQLLWYPTHPSKIKQRRNDTPSWTWASLDGPVH</sequence>
<gene>
    <name evidence="2" type="ORF">K469DRAFT_541006</name>
</gene>
<feature type="domain" description="Heterokaryon incompatibility" evidence="1">
    <location>
        <begin position="48"/>
        <end position="199"/>
    </location>
</feature>
<dbReference type="PANTHER" id="PTHR33112">
    <property type="entry name" value="DOMAIN PROTEIN, PUTATIVE-RELATED"/>
    <property type="match status" value="1"/>
</dbReference>
<accession>A0A6A6EAX7</accession>
<evidence type="ECO:0000313" key="2">
    <source>
        <dbReference type="EMBL" id="KAF2187679.1"/>
    </source>
</evidence>
<reference evidence="2" key="1">
    <citation type="journal article" date="2020" name="Stud. Mycol.">
        <title>101 Dothideomycetes genomes: a test case for predicting lifestyles and emergence of pathogens.</title>
        <authorList>
            <person name="Haridas S."/>
            <person name="Albert R."/>
            <person name="Binder M."/>
            <person name="Bloem J."/>
            <person name="Labutti K."/>
            <person name="Salamov A."/>
            <person name="Andreopoulos B."/>
            <person name="Baker S."/>
            <person name="Barry K."/>
            <person name="Bills G."/>
            <person name="Bluhm B."/>
            <person name="Cannon C."/>
            <person name="Castanera R."/>
            <person name="Culley D."/>
            <person name="Daum C."/>
            <person name="Ezra D."/>
            <person name="Gonzalez J."/>
            <person name="Henrissat B."/>
            <person name="Kuo A."/>
            <person name="Liang C."/>
            <person name="Lipzen A."/>
            <person name="Lutzoni F."/>
            <person name="Magnuson J."/>
            <person name="Mondo S."/>
            <person name="Nolan M."/>
            <person name="Ohm R."/>
            <person name="Pangilinan J."/>
            <person name="Park H.-J."/>
            <person name="Ramirez L."/>
            <person name="Alfaro M."/>
            <person name="Sun H."/>
            <person name="Tritt A."/>
            <person name="Yoshinaga Y."/>
            <person name="Zwiers L.-H."/>
            <person name="Turgeon B."/>
            <person name="Goodwin S."/>
            <person name="Spatafora J."/>
            <person name="Crous P."/>
            <person name="Grigoriev I."/>
        </authorList>
    </citation>
    <scope>NUCLEOTIDE SEQUENCE</scope>
    <source>
        <strain evidence="2">CBS 207.26</strain>
    </source>
</reference>
<evidence type="ECO:0000259" key="1">
    <source>
        <dbReference type="Pfam" id="PF06985"/>
    </source>
</evidence>
<dbReference type="OrthoDB" id="2958217at2759"/>
<evidence type="ECO:0000313" key="3">
    <source>
        <dbReference type="Proteomes" id="UP000800200"/>
    </source>
</evidence>
<feature type="non-terminal residue" evidence="2">
    <location>
        <position position="1"/>
    </location>
</feature>
<proteinExistence type="predicted"/>
<dbReference type="AlphaFoldDB" id="A0A6A6EAX7"/>
<name>A0A6A6EAX7_9PEZI</name>
<keyword evidence="3" id="KW-1185">Reference proteome</keyword>
<dbReference type="Pfam" id="PF06985">
    <property type="entry name" value="HET"/>
    <property type="match status" value="1"/>
</dbReference>
<dbReference type="InterPro" id="IPR010730">
    <property type="entry name" value="HET"/>
</dbReference>
<dbReference type="EMBL" id="ML994626">
    <property type="protein sequence ID" value="KAF2187679.1"/>
    <property type="molecule type" value="Genomic_DNA"/>
</dbReference>
<protein>
    <submittedName>
        <fullName evidence="2">HET-domain-containing protein</fullName>
    </submittedName>
</protein>
<dbReference type="Proteomes" id="UP000800200">
    <property type="component" value="Unassembled WGS sequence"/>
</dbReference>
<feature type="non-terminal residue" evidence="2">
    <location>
        <position position="343"/>
    </location>
</feature>